<accession>A0A1W1BSZ3</accession>
<dbReference type="SUPFAM" id="SSF48150">
    <property type="entry name" value="DNA-glycosylase"/>
    <property type="match status" value="1"/>
</dbReference>
<dbReference type="GO" id="GO:0003824">
    <property type="term" value="F:catalytic activity"/>
    <property type="evidence" value="ECO:0007669"/>
    <property type="project" value="InterPro"/>
</dbReference>
<evidence type="ECO:0008006" key="2">
    <source>
        <dbReference type="Google" id="ProtNLM"/>
    </source>
</evidence>
<organism evidence="1">
    <name type="scientific">hydrothermal vent metagenome</name>
    <dbReference type="NCBI Taxonomy" id="652676"/>
    <lineage>
        <taxon>unclassified sequences</taxon>
        <taxon>metagenomes</taxon>
        <taxon>ecological metagenomes</taxon>
    </lineage>
</organism>
<gene>
    <name evidence="1" type="ORF">MNB_SV-8-202</name>
</gene>
<evidence type="ECO:0000313" key="1">
    <source>
        <dbReference type="EMBL" id="SFV56718.1"/>
    </source>
</evidence>
<dbReference type="EMBL" id="FPHD01000040">
    <property type="protein sequence ID" value="SFV56718.1"/>
    <property type="molecule type" value="Genomic_DNA"/>
</dbReference>
<protein>
    <recommendedName>
        <fullName evidence="2">TIGR02757 family protein</fullName>
    </recommendedName>
</protein>
<proteinExistence type="predicted"/>
<dbReference type="Pfam" id="PF09674">
    <property type="entry name" value="DUF2400"/>
    <property type="match status" value="1"/>
</dbReference>
<dbReference type="NCBIfam" id="TIGR02757">
    <property type="entry name" value="TIGR02757 family protein"/>
    <property type="match status" value="1"/>
</dbReference>
<sequence length="255" mass="30049">MSLLDIKTLLDKEVQARNSSLELSYDKPDPLFIASKYKDETIALMCALFAYGNAGAIVRFLDSLDFSLLDSSEKNIQKELPSYYYRFQKSEDVIAFFIALKRLKEVDSIENIFYKGYRKEENILDGLWIFIDTLKKVHPHKTQGYDFLTGSVPKNVNSAGTYKRYMMFLRWMVRKDELDMGLWSKIHRKHLLMPLDTHTFKMSQKLGLLKRKSYDIKAVIELTEQFKKWDSNDPIKYDFALYRLGQEKVDIKKLF</sequence>
<dbReference type="AlphaFoldDB" id="A0A1W1BSZ3"/>
<dbReference type="InterPro" id="IPR014127">
    <property type="entry name" value="CHP02757"/>
</dbReference>
<reference evidence="1" key="1">
    <citation type="submission" date="2016-10" db="EMBL/GenBank/DDBJ databases">
        <authorList>
            <person name="de Groot N.N."/>
        </authorList>
    </citation>
    <scope>NUCLEOTIDE SEQUENCE</scope>
</reference>
<name>A0A1W1BSZ3_9ZZZZ</name>
<dbReference type="InterPro" id="IPR011257">
    <property type="entry name" value="DNA_glycosylase"/>
</dbReference>
<dbReference type="GO" id="GO:0006281">
    <property type="term" value="P:DNA repair"/>
    <property type="evidence" value="ECO:0007669"/>
    <property type="project" value="InterPro"/>
</dbReference>